<evidence type="ECO:0000256" key="9">
    <source>
        <dbReference type="ARBA" id="ARBA00022786"/>
    </source>
</evidence>
<dbReference type="PANTHER" id="PTHR45527">
    <property type="entry name" value="NONRIBOSOMAL PEPTIDE SYNTHETASE"/>
    <property type="match status" value="1"/>
</dbReference>
<keyword evidence="6" id="KW-0808">Transferase</keyword>
<comment type="similarity">
    <text evidence="11">Belongs to the E3 ubiquitin-protein ligase UBR1-like family.</text>
</comment>
<evidence type="ECO:0000259" key="13">
    <source>
        <dbReference type="PROSITE" id="PS50075"/>
    </source>
</evidence>
<keyword evidence="9" id="KW-0833">Ubl conjugation pathway</keyword>
<dbReference type="SUPFAM" id="SSF52777">
    <property type="entry name" value="CoA-dependent acyltransferases"/>
    <property type="match status" value="2"/>
</dbReference>
<dbReference type="InterPro" id="IPR003126">
    <property type="entry name" value="Znf_UBR"/>
</dbReference>
<name>A0A812KWV9_9DINO</name>
<dbReference type="EMBL" id="CAJNJA010008253">
    <property type="protein sequence ID" value="CAE7234459.1"/>
    <property type="molecule type" value="Genomic_DNA"/>
</dbReference>
<dbReference type="InterPro" id="IPR009081">
    <property type="entry name" value="PP-bd_ACP"/>
</dbReference>
<keyword evidence="10" id="KW-0862">Zinc</keyword>
<dbReference type="EC" id="2.3.2.27" evidence="3"/>
<dbReference type="SMART" id="SM00396">
    <property type="entry name" value="ZnF_UBR1"/>
    <property type="match status" value="1"/>
</dbReference>
<comment type="catalytic activity">
    <reaction evidence="1">
        <text>S-ubiquitinyl-[E2 ubiquitin-conjugating enzyme]-L-cysteine + [acceptor protein]-L-lysine = [E2 ubiquitin-conjugating enzyme]-L-cysteine + N(6)-ubiquitinyl-[acceptor protein]-L-lysine.</text>
        <dbReference type="EC" id="2.3.2.27"/>
    </reaction>
</comment>
<dbReference type="Pfam" id="PF00975">
    <property type="entry name" value="Thioesterase"/>
    <property type="match status" value="1"/>
</dbReference>
<evidence type="ECO:0000256" key="6">
    <source>
        <dbReference type="ARBA" id="ARBA00022679"/>
    </source>
</evidence>
<dbReference type="InterPro" id="IPR042099">
    <property type="entry name" value="ANL_N_sf"/>
</dbReference>
<sequence>MGCSWLWFHPPSSDIWAEAAERAAELMRLDASQGFQLDHCLLRVRVFCMPEKGKSSFLLYFNVHHAAFDALSQALLEKELLELLTSDTPCPAPSLQYSDYAVWQRAFLAAGEEQRCLDIWASELAGVGLSLRLPFDAPPRNEGTGAGELALAPVSEWPEESLAALRKAAAQLGASEMALLLSLFGLALGCRCGQEELLVGIPEAGRSKTPELQKILGCFVNTLPIRLQLFGEAFGADRGYSFGQLVQRTQGRLLTALDAAALPFQRLVAELRKTRGEEMDVQSERNPIVQAFFQHVIPGQFAEDSLRELASQKGLEVEDFDFGRITTAAKFEVSLQTSALANGICRVRWEFMREVLPRTSIEILDRHLHAMTQRLAASESPEKMLTAELGLAPHDERQALHSWASSQALPLPDLRVEGLFLQQAKRTPKQRALSSDGVSLSYEALARAVRGLARSLSTALKEAPGHDPTHQTVVAVFANRCQELPIALLAVLLTGASFLPLAPENPLERLCFMVSQAQAAALLSTRSLAEAGLRIVSQSDRRIQFLEVPVIEDMDQTEQAPISRSAKSAAAYVLFTSGSTGKPKGVLLSHRALLSHLLPYIRTLGLKGSDQVLMTSSFSFDMAYSQIFGALLSGATLMLTKENPMMDPSELWGIMKKKTVTFTTVVPSVLSAMVHLTTEPLALPSLRHLGCGGEALASAAKEYYSRAPTSRVLLHNRYGPTECAINALLFGPSPLQELAGEDVPIGWASSHRHVHLKTEGEACEQDLLMLGLGGELLLAGPGLAQGYVATPKLTDQAFRESSRGAGKSYHTGDLVAREHSKDGLRGCLRFCGRKDLQVKLRGQRVELAEIERVLCRHPAVEASAVLVVPAGSESHESCMLVAVVSAEKGKSSKLLPELLEICGRSLPGSMVPQRILFWQTAAWSRTTSGKVDRRTLAASVAAELRKERETGEEKVPASHGQEEDLLAILREVTGRAPTSPSQPLENLGLTSLSAVRVASMALDRQIKVSVRQMLSPGASIARLLEESARLRVESSHAAIQEVVALLMGSESIRWKPLAQSDGQAVCEVLVCPGDGGAGIDGYRPLAQSLLEGATAAVSAADGLLSAEFQHAESLDDLAEVLRQRCTSEHRDLILLGHSWGATLALVLARGLVAAGRAVKAVWLLDPSAEHLAPHLPTHPVAEEALSDLLAMMLRLVSQGTAAAWEAARQVLQDAYHAACMGNMTDVQEGLGGSWLCVQRATTRRSRNLGLRPLSLGPLPVPIHVMLARREGESSADAMRRCEEVEDRLGQISTEISVAWACGGHHSMIEPANCASLVTGLLQSTDFLAYQSAEDLSQDFHGKTTFSVGKMIGQDRLALIDLMACARLRTLRNFEPCPCVLCTSPDARRFGSIHQLADERNIQWSGDFAECLSSHLCDLFGASSKEEASAREAELKASQPRAGVCPVQWGEQDVAFRCLDCELDSNCIQCCDCFFKAQHEGHEVAVIRTVGGSCDCGDPSSWAPAGFCPEHCETPERQHGRCS</sequence>
<dbReference type="Gene3D" id="3.40.50.1820">
    <property type="entry name" value="alpha/beta hydrolase"/>
    <property type="match status" value="1"/>
</dbReference>
<dbReference type="GO" id="GO:0008270">
    <property type="term" value="F:zinc ion binding"/>
    <property type="evidence" value="ECO:0007669"/>
    <property type="project" value="UniProtKB-KW"/>
</dbReference>
<feature type="domain" description="UBR-type" evidence="14">
    <location>
        <begin position="1442"/>
        <end position="1512"/>
    </location>
</feature>
<evidence type="ECO:0000256" key="12">
    <source>
        <dbReference type="PROSITE-ProRule" id="PRU00508"/>
    </source>
</evidence>
<evidence type="ECO:0000256" key="3">
    <source>
        <dbReference type="ARBA" id="ARBA00012483"/>
    </source>
</evidence>
<dbReference type="GO" id="GO:0043041">
    <property type="term" value="P:amino acid activation for nonribosomal peptide biosynthetic process"/>
    <property type="evidence" value="ECO:0007669"/>
    <property type="project" value="TreeGrafter"/>
</dbReference>
<dbReference type="Gene3D" id="2.10.110.30">
    <property type="match status" value="1"/>
</dbReference>
<evidence type="ECO:0000259" key="14">
    <source>
        <dbReference type="PROSITE" id="PS51157"/>
    </source>
</evidence>
<dbReference type="SUPFAM" id="SSF56801">
    <property type="entry name" value="Acetyl-CoA synthetase-like"/>
    <property type="match status" value="1"/>
</dbReference>
<evidence type="ECO:0000256" key="5">
    <source>
        <dbReference type="ARBA" id="ARBA00022553"/>
    </source>
</evidence>
<keyword evidence="4" id="KW-0596">Phosphopantetheine</keyword>
<evidence type="ECO:0000256" key="8">
    <source>
        <dbReference type="ARBA" id="ARBA00022771"/>
    </source>
</evidence>
<dbReference type="FunFam" id="2.10.110.30:FF:000002">
    <property type="entry name" value="Putative e3 ubiquitin-protein ligase ubr3"/>
    <property type="match status" value="1"/>
</dbReference>
<dbReference type="Gene3D" id="3.40.50.12780">
    <property type="entry name" value="N-terminal domain of ligase-like"/>
    <property type="match status" value="1"/>
</dbReference>
<evidence type="ECO:0000256" key="2">
    <source>
        <dbReference type="ARBA" id="ARBA00004906"/>
    </source>
</evidence>
<accession>A0A812KWV9</accession>
<comment type="caution">
    <text evidence="15">The sequence shown here is derived from an EMBL/GenBank/DDBJ whole genome shotgun (WGS) entry which is preliminary data.</text>
</comment>
<dbReference type="Proteomes" id="UP000601435">
    <property type="component" value="Unassembled WGS sequence"/>
</dbReference>
<dbReference type="PROSITE" id="PS50075">
    <property type="entry name" value="CARRIER"/>
    <property type="match status" value="1"/>
</dbReference>
<dbReference type="InterPro" id="IPR001031">
    <property type="entry name" value="Thioesterase"/>
</dbReference>
<dbReference type="Pfam" id="PF02207">
    <property type="entry name" value="zf-UBR"/>
    <property type="match status" value="1"/>
</dbReference>
<protein>
    <recommendedName>
        <fullName evidence="3">RING-type E3 ubiquitin transferase</fullName>
        <ecNumber evidence="3">2.3.2.27</ecNumber>
    </recommendedName>
</protein>
<dbReference type="PANTHER" id="PTHR45527:SF1">
    <property type="entry name" value="FATTY ACID SYNTHASE"/>
    <property type="match status" value="1"/>
</dbReference>
<evidence type="ECO:0000256" key="7">
    <source>
        <dbReference type="ARBA" id="ARBA00022723"/>
    </source>
</evidence>
<dbReference type="CDD" id="cd19673">
    <property type="entry name" value="UBR-box_UBR3"/>
    <property type="match status" value="1"/>
</dbReference>
<feature type="domain" description="Carrier" evidence="13">
    <location>
        <begin position="956"/>
        <end position="1031"/>
    </location>
</feature>
<keyword evidence="8" id="KW-0863">Zinc-finger</keyword>
<reference evidence="15" key="1">
    <citation type="submission" date="2021-02" db="EMBL/GenBank/DDBJ databases">
        <authorList>
            <person name="Dougan E. K."/>
            <person name="Rhodes N."/>
            <person name="Thang M."/>
            <person name="Chan C."/>
        </authorList>
    </citation>
    <scope>NUCLEOTIDE SEQUENCE</scope>
</reference>
<dbReference type="GO" id="GO:0044550">
    <property type="term" value="P:secondary metabolite biosynthetic process"/>
    <property type="evidence" value="ECO:0007669"/>
    <property type="project" value="TreeGrafter"/>
</dbReference>
<gene>
    <name evidence="15" type="primary">tycC</name>
    <name evidence="15" type="ORF">SNEC2469_LOCUS3830</name>
</gene>
<dbReference type="GO" id="GO:0031177">
    <property type="term" value="F:phosphopantetheine binding"/>
    <property type="evidence" value="ECO:0007669"/>
    <property type="project" value="TreeGrafter"/>
</dbReference>
<dbReference type="Gene3D" id="3.30.559.10">
    <property type="entry name" value="Chloramphenicol acetyltransferase-like domain"/>
    <property type="match status" value="1"/>
</dbReference>
<evidence type="ECO:0000256" key="1">
    <source>
        <dbReference type="ARBA" id="ARBA00000900"/>
    </source>
</evidence>
<evidence type="ECO:0000313" key="16">
    <source>
        <dbReference type="Proteomes" id="UP000601435"/>
    </source>
</evidence>
<dbReference type="PROSITE" id="PS51157">
    <property type="entry name" value="ZF_UBR"/>
    <property type="match status" value="1"/>
</dbReference>
<dbReference type="Gene3D" id="3.30.559.30">
    <property type="entry name" value="Nonribosomal peptide synthetase, condensation domain"/>
    <property type="match status" value="1"/>
</dbReference>
<keyword evidence="16" id="KW-1185">Reference proteome</keyword>
<dbReference type="SUPFAM" id="SSF53474">
    <property type="entry name" value="alpha/beta-Hydrolases"/>
    <property type="match status" value="1"/>
</dbReference>
<feature type="zinc finger region" description="UBR-type" evidence="12">
    <location>
        <begin position="1442"/>
        <end position="1512"/>
    </location>
</feature>
<dbReference type="InterPro" id="IPR000873">
    <property type="entry name" value="AMP-dep_synth/lig_dom"/>
</dbReference>
<dbReference type="InterPro" id="IPR029058">
    <property type="entry name" value="AB_hydrolase_fold"/>
</dbReference>
<dbReference type="PROSITE" id="PS00455">
    <property type="entry name" value="AMP_BINDING"/>
    <property type="match status" value="1"/>
</dbReference>
<dbReference type="GO" id="GO:0061630">
    <property type="term" value="F:ubiquitin protein ligase activity"/>
    <property type="evidence" value="ECO:0007669"/>
    <property type="project" value="UniProtKB-EC"/>
</dbReference>
<evidence type="ECO:0000256" key="10">
    <source>
        <dbReference type="ARBA" id="ARBA00022833"/>
    </source>
</evidence>
<dbReference type="Pfam" id="PF00668">
    <property type="entry name" value="Condensation"/>
    <property type="match status" value="1"/>
</dbReference>
<dbReference type="Gene3D" id="3.30.300.30">
    <property type="match status" value="1"/>
</dbReference>
<evidence type="ECO:0000256" key="4">
    <source>
        <dbReference type="ARBA" id="ARBA00022450"/>
    </source>
</evidence>
<dbReference type="GO" id="GO:0005737">
    <property type="term" value="C:cytoplasm"/>
    <property type="evidence" value="ECO:0007669"/>
    <property type="project" value="TreeGrafter"/>
</dbReference>
<dbReference type="InterPro" id="IPR023213">
    <property type="entry name" value="CAT-like_dom_sf"/>
</dbReference>
<proteinExistence type="inferred from homology"/>
<keyword evidence="7" id="KW-0479">Metal-binding</keyword>
<comment type="pathway">
    <text evidence="2">Protein modification; protein ubiquitination.</text>
</comment>
<dbReference type="InterPro" id="IPR045851">
    <property type="entry name" value="AMP-bd_C_sf"/>
</dbReference>
<dbReference type="Pfam" id="PF00550">
    <property type="entry name" value="PP-binding"/>
    <property type="match status" value="1"/>
</dbReference>
<dbReference type="InterPro" id="IPR020845">
    <property type="entry name" value="AMP-binding_CS"/>
</dbReference>
<keyword evidence="5" id="KW-0597">Phosphoprotein</keyword>
<evidence type="ECO:0000313" key="15">
    <source>
        <dbReference type="EMBL" id="CAE7234459.1"/>
    </source>
</evidence>
<dbReference type="OrthoDB" id="446351at2759"/>
<dbReference type="Pfam" id="PF00501">
    <property type="entry name" value="AMP-binding"/>
    <property type="match status" value="1"/>
</dbReference>
<evidence type="ECO:0000256" key="11">
    <source>
        <dbReference type="ARBA" id="ARBA00046341"/>
    </source>
</evidence>
<organism evidence="15 16">
    <name type="scientific">Symbiodinium necroappetens</name>
    <dbReference type="NCBI Taxonomy" id="1628268"/>
    <lineage>
        <taxon>Eukaryota</taxon>
        <taxon>Sar</taxon>
        <taxon>Alveolata</taxon>
        <taxon>Dinophyceae</taxon>
        <taxon>Suessiales</taxon>
        <taxon>Symbiodiniaceae</taxon>
        <taxon>Symbiodinium</taxon>
    </lineage>
</organism>
<dbReference type="InterPro" id="IPR001242">
    <property type="entry name" value="Condensation_dom"/>
</dbReference>